<gene>
    <name evidence="3" type="ORF">SAMN05444000_10873</name>
</gene>
<accession>A0A1M6J162</accession>
<protein>
    <submittedName>
        <fullName evidence="3">Proline racemase</fullName>
    </submittedName>
</protein>
<dbReference type="SFLD" id="SFLDS00028">
    <property type="entry name" value="Proline_Racemase"/>
    <property type="match status" value="1"/>
</dbReference>
<keyword evidence="4" id="KW-1185">Reference proteome</keyword>
<evidence type="ECO:0000313" key="3">
    <source>
        <dbReference type="EMBL" id="SHJ40425.1"/>
    </source>
</evidence>
<comment type="similarity">
    <text evidence="1">Belongs to the proline racemase family.</text>
</comment>
<dbReference type="STRING" id="1470563.SAMN05444000_10873"/>
<name>A0A1M6J162_9RHOB</name>
<dbReference type="PANTHER" id="PTHR33442:SF5">
    <property type="entry name" value="BIFUNCTIONAL TRANS-3-HYDROXY-L-PROLINE DEHYDRATASE_2-EPIMERASE"/>
    <property type="match status" value="1"/>
</dbReference>
<dbReference type="PIRSF" id="PIRSF029792">
    <property type="entry name" value="Pro_racemase"/>
    <property type="match status" value="1"/>
</dbReference>
<sequence>MRLSRMLTAVEAHAEGEPGRVITGGMPHLPGNSVFEKMQWMQSNHDEVRTLMLQEPRGHPALCCNVLVPPSHPEADAGFIIMEQMEYPPMSGSNTICVTTVLLETGIIPMMEPVTELTLEAPAGLIRVRADCKDGKVTRVTFRNVPAFAVHLDRTIEVPGLGKTKVDVAWGGMFFVLADADSLGISLSPDNGREIVCLSEAIRHAAVEQLPVAHPDNPAITGPTITNLWGAAISPSTHGRGAITISTGGFAPSHPNEASGILDRSPCGTGTCAKMAVLHARGLLDIGQDYINAGPMGTTFTGRIEEITQVGPYPAIVPSLSGQGWIYGTSNWTLDPTDPFQTGFTIGDMW</sequence>
<dbReference type="GO" id="GO:0047580">
    <property type="term" value="F:4-hydroxyproline epimerase activity"/>
    <property type="evidence" value="ECO:0007669"/>
    <property type="project" value="TreeGrafter"/>
</dbReference>
<dbReference type="Gene3D" id="3.10.310.10">
    <property type="entry name" value="Diaminopimelate Epimerase, Chain A, domain 1"/>
    <property type="match status" value="2"/>
</dbReference>
<proteinExistence type="inferred from homology"/>
<feature type="active site" description="Proton acceptor" evidence="2">
    <location>
        <position position="91"/>
    </location>
</feature>
<dbReference type="OrthoDB" id="181267at2"/>
<evidence type="ECO:0000256" key="2">
    <source>
        <dbReference type="PIRSR" id="PIRSR029792-1"/>
    </source>
</evidence>
<feature type="active site" description="Proton donor" evidence="2">
    <location>
        <position position="267"/>
    </location>
</feature>
<dbReference type="EMBL" id="FQZQ01000008">
    <property type="protein sequence ID" value="SHJ40425.1"/>
    <property type="molecule type" value="Genomic_DNA"/>
</dbReference>
<evidence type="ECO:0000313" key="4">
    <source>
        <dbReference type="Proteomes" id="UP000183982"/>
    </source>
</evidence>
<dbReference type="Pfam" id="PF05544">
    <property type="entry name" value="Pro_racemase"/>
    <property type="match status" value="1"/>
</dbReference>
<dbReference type="RefSeq" id="WP_073251842.1">
    <property type="nucleotide sequence ID" value="NZ_FQZQ01000008.1"/>
</dbReference>
<dbReference type="SUPFAM" id="SSF54506">
    <property type="entry name" value="Diaminopimelate epimerase-like"/>
    <property type="match status" value="1"/>
</dbReference>
<dbReference type="AlphaFoldDB" id="A0A1M6J162"/>
<evidence type="ECO:0000256" key="1">
    <source>
        <dbReference type="ARBA" id="ARBA00007529"/>
    </source>
</evidence>
<dbReference type="InterPro" id="IPR008794">
    <property type="entry name" value="Pro_racemase_fam"/>
</dbReference>
<dbReference type="Proteomes" id="UP000183982">
    <property type="component" value="Unassembled WGS sequence"/>
</dbReference>
<reference evidence="4" key="1">
    <citation type="submission" date="2016-11" db="EMBL/GenBank/DDBJ databases">
        <authorList>
            <person name="Varghese N."/>
            <person name="Submissions S."/>
        </authorList>
    </citation>
    <scope>NUCLEOTIDE SEQUENCE [LARGE SCALE GENOMIC DNA]</scope>
    <source>
        <strain evidence="4">DSM 100564</strain>
    </source>
</reference>
<organism evidence="3 4">
    <name type="scientific">Shimia gijangensis</name>
    <dbReference type="NCBI Taxonomy" id="1470563"/>
    <lineage>
        <taxon>Bacteria</taxon>
        <taxon>Pseudomonadati</taxon>
        <taxon>Pseudomonadota</taxon>
        <taxon>Alphaproteobacteria</taxon>
        <taxon>Rhodobacterales</taxon>
        <taxon>Roseobacteraceae</taxon>
    </lineage>
</organism>
<dbReference type="PANTHER" id="PTHR33442">
    <property type="entry name" value="TRANS-3-HYDROXY-L-PROLINE DEHYDRATASE"/>
    <property type="match status" value="1"/>
</dbReference>